<dbReference type="Pfam" id="PF26113">
    <property type="entry name" value="GH16_XgeA"/>
    <property type="match status" value="1"/>
</dbReference>
<evidence type="ECO:0000313" key="4">
    <source>
        <dbReference type="EMBL" id="GAT48809.1"/>
    </source>
</evidence>
<sequence>MHSALFLLPLAFRSAAAIYYPVREYSGDTFFDSWSFYDNVDDTTWGNVTFVGEATANSTQLISVNSAGNAIIRVDDTDMVAAATLIHRNSVRITSQDMYGVGSVIVADFVHLPYGCSVWPSFWLLGQGLWPNAGEVDIIEGINLADANQFSMHTTAGCTQPANVTQTGRTTVTNCLDVSGTNNNGCITVATEPNSLGEGFATAGGGVYAVQMDVNGIYLWFWSRSDIPKSISGSTATSTLDVSDWGTPSAAYPATTCNITEFFQPQQMILDITLCGLWAGVPSIYAQTCPGTCIDNIIGNGSVYANAYFEIPYIRTYSLTQQNAAETTNSTTGGNGSGASDSKSGSPGNSSQSGSTPGPSGTSAADALSVSWRQVALLAGFLLALVHAI</sequence>
<feature type="signal peptide" evidence="2">
    <location>
        <begin position="1"/>
        <end position="17"/>
    </location>
</feature>
<dbReference type="InterPro" id="IPR013320">
    <property type="entry name" value="ConA-like_dom_sf"/>
</dbReference>
<proteinExistence type="predicted"/>
<dbReference type="InterPro" id="IPR050546">
    <property type="entry name" value="Glycosyl_Hydrlase_16"/>
</dbReference>
<keyword evidence="5" id="KW-1185">Reference proteome</keyword>
<evidence type="ECO:0000256" key="1">
    <source>
        <dbReference type="SAM" id="MobiDB-lite"/>
    </source>
</evidence>
<evidence type="ECO:0000259" key="3">
    <source>
        <dbReference type="PROSITE" id="PS51762"/>
    </source>
</evidence>
<feature type="region of interest" description="Disordered" evidence="1">
    <location>
        <begin position="325"/>
        <end position="363"/>
    </location>
</feature>
<accession>A0ABQ0LCI0</accession>
<feature type="chain" id="PRO_5045512040" description="GH16 domain-containing protein" evidence="2">
    <location>
        <begin position="18"/>
        <end position="389"/>
    </location>
</feature>
<dbReference type="Proteomes" id="UP000815677">
    <property type="component" value="Unassembled WGS sequence"/>
</dbReference>
<dbReference type="InterPro" id="IPR000757">
    <property type="entry name" value="Beta-glucanase-like"/>
</dbReference>
<reference evidence="4" key="1">
    <citation type="submission" date="2014-09" db="EMBL/GenBank/DDBJ databases">
        <title>Genome sequence of the luminous mushroom Mycena chlorophos for searching fungal bioluminescence genes.</title>
        <authorList>
            <person name="Tanaka Y."/>
            <person name="Kasuga D."/>
            <person name="Oba Y."/>
            <person name="Hase S."/>
            <person name="Sato K."/>
            <person name="Oba Y."/>
            <person name="Sakakibara Y."/>
        </authorList>
    </citation>
    <scope>NUCLEOTIDE SEQUENCE</scope>
</reference>
<keyword evidence="2" id="KW-0732">Signal</keyword>
<gene>
    <name evidence="4" type="ORF">MCHLO_06184</name>
</gene>
<dbReference type="Gene3D" id="2.60.120.200">
    <property type="match status" value="1"/>
</dbReference>
<dbReference type="PANTHER" id="PTHR10963">
    <property type="entry name" value="GLYCOSYL HYDROLASE-RELATED"/>
    <property type="match status" value="1"/>
</dbReference>
<dbReference type="SUPFAM" id="SSF49899">
    <property type="entry name" value="Concanavalin A-like lectins/glucanases"/>
    <property type="match status" value="1"/>
</dbReference>
<protein>
    <recommendedName>
        <fullName evidence="3">GH16 domain-containing protein</fullName>
    </recommendedName>
</protein>
<dbReference type="PANTHER" id="PTHR10963:SF24">
    <property type="entry name" value="GLYCOSIDASE C21B10.07-RELATED"/>
    <property type="match status" value="1"/>
</dbReference>
<dbReference type="EMBL" id="DF844953">
    <property type="protein sequence ID" value="GAT48809.1"/>
    <property type="molecule type" value="Genomic_DNA"/>
</dbReference>
<dbReference type="PROSITE" id="PS51762">
    <property type="entry name" value="GH16_2"/>
    <property type="match status" value="1"/>
</dbReference>
<evidence type="ECO:0000256" key="2">
    <source>
        <dbReference type="SAM" id="SignalP"/>
    </source>
</evidence>
<organism evidence="4 5">
    <name type="scientific">Mycena chlorophos</name>
    <name type="common">Agaric fungus</name>
    <name type="synonym">Agaricus chlorophos</name>
    <dbReference type="NCBI Taxonomy" id="658473"/>
    <lineage>
        <taxon>Eukaryota</taxon>
        <taxon>Fungi</taxon>
        <taxon>Dikarya</taxon>
        <taxon>Basidiomycota</taxon>
        <taxon>Agaricomycotina</taxon>
        <taxon>Agaricomycetes</taxon>
        <taxon>Agaricomycetidae</taxon>
        <taxon>Agaricales</taxon>
        <taxon>Marasmiineae</taxon>
        <taxon>Mycenaceae</taxon>
        <taxon>Mycena</taxon>
    </lineage>
</organism>
<evidence type="ECO:0000313" key="5">
    <source>
        <dbReference type="Proteomes" id="UP000815677"/>
    </source>
</evidence>
<dbReference type="CDD" id="cd02181">
    <property type="entry name" value="GH16_fungal_Lam16A_glucanase"/>
    <property type="match status" value="1"/>
</dbReference>
<name>A0ABQ0LCI0_MYCCL</name>
<feature type="domain" description="GH16" evidence="3">
    <location>
        <begin position="13"/>
        <end position="287"/>
    </location>
</feature>